<dbReference type="RefSeq" id="WP_167541516.1">
    <property type="nucleotide sequence ID" value="NZ_CAOJUJ010000001.1"/>
</dbReference>
<comment type="subcellular location">
    <subcellularLocation>
        <location evidence="9">Cell membrane</location>
        <topology evidence="9">Multi-pass membrane protein</topology>
    </subcellularLocation>
</comment>
<keyword evidence="7 9" id="KW-1133">Transmembrane helix</keyword>
<keyword evidence="4 9" id="KW-0812">Transmembrane</keyword>
<evidence type="ECO:0000256" key="2">
    <source>
        <dbReference type="ARBA" id="ARBA00022475"/>
    </source>
</evidence>
<comment type="pathway">
    <text evidence="9">Protein modification; lipoprotein biosynthesis (signal peptide cleavage).</text>
</comment>
<dbReference type="UniPathway" id="UPA00665"/>
<dbReference type="Pfam" id="PF01252">
    <property type="entry name" value="Peptidase_A8"/>
    <property type="match status" value="1"/>
</dbReference>
<dbReference type="InterPro" id="IPR001872">
    <property type="entry name" value="Peptidase_A8"/>
</dbReference>
<evidence type="ECO:0000256" key="9">
    <source>
        <dbReference type="HAMAP-Rule" id="MF_00161"/>
    </source>
</evidence>
<evidence type="ECO:0000256" key="3">
    <source>
        <dbReference type="ARBA" id="ARBA00022670"/>
    </source>
</evidence>
<dbReference type="PROSITE" id="PS00855">
    <property type="entry name" value="SPASE_II"/>
    <property type="match status" value="1"/>
</dbReference>
<dbReference type="GeneID" id="42855360"/>
<evidence type="ECO:0000256" key="1">
    <source>
        <dbReference type="ARBA" id="ARBA00006139"/>
    </source>
</evidence>
<comment type="caution">
    <text evidence="12">The sequence shown here is derived from an EMBL/GenBank/DDBJ whole genome shotgun (WGS) entry which is preliminary data.</text>
</comment>
<dbReference type="PRINTS" id="PR00781">
    <property type="entry name" value="LIPOSIGPTASE"/>
</dbReference>
<evidence type="ECO:0000313" key="13">
    <source>
        <dbReference type="Proteomes" id="UP000032483"/>
    </source>
</evidence>
<proteinExistence type="inferred from homology"/>
<keyword evidence="3 9" id="KW-0645">Protease</keyword>
<dbReference type="GO" id="GO:0005886">
    <property type="term" value="C:plasma membrane"/>
    <property type="evidence" value="ECO:0007669"/>
    <property type="project" value="UniProtKB-SubCell"/>
</dbReference>
<dbReference type="PANTHER" id="PTHR33695:SF1">
    <property type="entry name" value="LIPOPROTEIN SIGNAL PEPTIDASE"/>
    <property type="match status" value="1"/>
</dbReference>
<keyword evidence="6 9" id="KW-0378">Hydrolase</keyword>
<name>A0A0D8J3R6_9FIRM</name>
<sequence length="164" mass="18018">MLISVIIIIALTGLDQLTKHLATVYLAPVGSMPFIPGVMELRYVLNDGAAFSMLADAEWGRVFLIVVTGLALAALAVYFFWKKPSSWLERWVFILIFSGGLGNLIDRVLNGYVVDFFATTFMNFAVFNVADCFVCVGAALFVIAVLRQELNAKKEQKAGTDENA</sequence>
<gene>
    <name evidence="9" type="primary">lspA</name>
    <name evidence="12" type="ORF">TQ39_01755</name>
</gene>
<organism evidence="12 13">
    <name type="scientific">Ruthenibacterium lactatiformans</name>
    <dbReference type="NCBI Taxonomy" id="1550024"/>
    <lineage>
        <taxon>Bacteria</taxon>
        <taxon>Bacillati</taxon>
        <taxon>Bacillota</taxon>
        <taxon>Clostridia</taxon>
        <taxon>Eubacteriales</taxon>
        <taxon>Oscillospiraceae</taxon>
        <taxon>Ruthenibacterium</taxon>
    </lineage>
</organism>
<evidence type="ECO:0000256" key="7">
    <source>
        <dbReference type="ARBA" id="ARBA00022989"/>
    </source>
</evidence>
<evidence type="ECO:0000256" key="8">
    <source>
        <dbReference type="ARBA" id="ARBA00023136"/>
    </source>
</evidence>
<dbReference type="Proteomes" id="UP000032483">
    <property type="component" value="Unassembled WGS sequence"/>
</dbReference>
<feature type="transmembrane region" description="Helical" evidence="9">
    <location>
        <begin position="88"/>
        <end position="105"/>
    </location>
</feature>
<evidence type="ECO:0000256" key="10">
    <source>
        <dbReference type="RuleBase" id="RU000594"/>
    </source>
</evidence>
<dbReference type="GO" id="GO:0004190">
    <property type="term" value="F:aspartic-type endopeptidase activity"/>
    <property type="evidence" value="ECO:0007669"/>
    <property type="project" value="UniProtKB-UniRule"/>
</dbReference>
<evidence type="ECO:0000313" key="12">
    <source>
        <dbReference type="EMBL" id="KJF41542.1"/>
    </source>
</evidence>
<dbReference type="AlphaFoldDB" id="A0A0D8J3R6"/>
<feature type="active site" evidence="9">
    <location>
        <position position="115"/>
    </location>
</feature>
<protein>
    <recommendedName>
        <fullName evidence="9">Lipoprotein signal peptidase</fullName>
        <ecNumber evidence="9">3.4.23.36</ecNumber>
    </recommendedName>
    <alternativeName>
        <fullName evidence="9">Prolipoprotein signal peptidase</fullName>
    </alternativeName>
    <alternativeName>
        <fullName evidence="9">Signal peptidase II</fullName>
        <shortName evidence="9">SPase II</shortName>
    </alternativeName>
</protein>
<evidence type="ECO:0000256" key="6">
    <source>
        <dbReference type="ARBA" id="ARBA00022801"/>
    </source>
</evidence>
<feature type="transmembrane region" description="Helical" evidence="9">
    <location>
        <begin position="125"/>
        <end position="146"/>
    </location>
</feature>
<reference evidence="12" key="1">
    <citation type="submission" date="2015-02" db="EMBL/GenBank/DDBJ databases">
        <title>A novel member of the family Ruminococcaceae isolated from human feces.</title>
        <authorList>
            <person name="Shkoporov A.N."/>
            <person name="Chaplin A.V."/>
            <person name="Motuzova O.V."/>
            <person name="Kafarskaia L.I."/>
            <person name="Khokhlova E.V."/>
            <person name="Efimov B.A."/>
        </authorList>
    </citation>
    <scope>NUCLEOTIDE SEQUENCE [LARGE SCALE GENOMIC DNA]</scope>
    <source>
        <strain evidence="12">585-1</strain>
    </source>
</reference>
<comment type="similarity">
    <text evidence="1 9 11">Belongs to the peptidase A8 family.</text>
</comment>
<dbReference type="PATRIC" id="fig|1550024.3.peg.386"/>
<comment type="catalytic activity">
    <reaction evidence="9 10">
        <text>Release of signal peptides from bacterial membrane prolipoproteins. Hydrolyzes -Xaa-Yaa-Zaa-|-(S,diacylglyceryl)Cys-, in which Xaa is hydrophobic (preferably Leu), and Yaa (Ala or Ser) and Zaa (Gly or Ala) have small, neutral side chains.</text>
        <dbReference type="EC" id="3.4.23.36"/>
    </reaction>
</comment>
<comment type="function">
    <text evidence="9 10">This protein specifically catalyzes the removal of signal peptides from prolipoproteins.</text>
</comment>
<keyword evidence="8 9" id="KW-0472">Membrane</keyword>
<dbReference type="EC" id="3.4.23.36" evidence="9"/>
<evidence type="ECO:0000256" key="5">
    <source>
        <dbReference type="ARBA" id="ARBA00022750"/>
    </source>
</evidence>
<comment type="caution">
    <text evidence="9">Lacks conserved residue(s) required for the propagation of feature annotation.</text>
</comment>
<keyword evidence="5 9" id="KW-0064">Aspartyl protease</keyword>
<evidence type="ECO:0000256" key="4">
    <source>
        <dbReference type="ARBA" id="ARBA00022692"/>
    </source>
</evidence>
<feature type="transmembrane region" description="Helical" evidence="9">
    <location>
        <begin position="62"/>
        <end position="81"/>
    </location>
</feature>
<dbReference type="EMBL" id="JXXK01000001">
    <property type="protein sequence ID" value="KJF41542.1"/>
    <property type="molecule type" value="Genomic_DNA"/>
</dbReference>
<dbReference type="GO" id="GO:0006508">
    <property type="term" value="P:proteolysis"/>
    <property type="evidence" value="ECO:0007669"/>
    <property type="project" value="UniProtKB-KW"/>
</dbReference>
<dbReference type="PANTHER" id="PTHR33695">
    <property type="entry name" value="LIPOPROTEIN SIGNAL PEPTIDASE"/>
    <property type="match status" value="1"/>
</dbReference>
<keyword evidence="13" id="KW-1185">Reference proteome</keyword>
<dbReference type="NCBIfam" id="TIGR00077">
    <property type="entry name" value="lspA"/>
    <property type="match status" value="1"/>
</dbReference>
<feature type="active site" evidence="9">
    <location>
        <position position="131"/>
    </location>
</feature>
<keyword evidence="2 9" id="KW-1003">Cell membrane</keyword>
<evidence type="ECO:0000256" key="11">
    <source>
        <dbReference type="RuleBase" id="RU004181"/>
    </source>
</evidence>
<dbReference type="HAMAP" id="MF_00161">
    <property type="entry name" value="LspA"/>
    <property type="match status" value="1"/>
</dbReference>
<accession>A0A0D8J3R6</accession>